<name>A0A2U2MRR6_9BIFI</name>
<keyword evidence="2" id="KW-1185">Reference proteome</keyword>
<dbReference type="EMBL" id="QFFN01000018">
    <property type="protein sequence ID" value="PWG59533.1"/>
    <property type="molecule type" value="Genomic_DNA"/>
</dbReference>
<organism evidence="1 2">
    <name type="scientific">Bifidobacterium catulorum</name>
    <dbReference type="NCBI Taxonomy" id="1630173"/>
    <lineage>
        <taxon>Bacteria</taxon>
        <taxon>Bacillati</taxon>
        <taxon>Actinomycetota</taxon>
        <taxon>Actinomycetes</taxon>
        <taxon>Bifidobacteriales</taxon>
        <taxon>Bifidobacteriaceae</taxon>
        <taxon>Bifidobacterium</taxon>
    </lineage>
</organism>
<comment type="caution">
    <text evidence="1">The sequence shown here is derived from an EMBL/GenBank/DDBJ whole genome shotgun (WGS) entry which is preliminary data.</text>
</comment>
<reference evidence="1 2" key="1">
    <citation type="journal article" date="2018" name="Int. J. Syst. Evol. Microbiol.">
        <title>Bifidobacterium catulorum sp. nov., a novel taxon from the faeces of the baby common marmoset (Callithrix jacchus).</title>
        <authorList>
            <person name="Modesto M."/>
            <person name="Michelini S."/>
            <person name="Oki K."/>
            <person name="Biavati B."/>
            <person name="Watanabe K."/>
            <person name="Mattarelli P."/>
        </authorList>
    </citation>
    <scope>NUCLEOTIDE SEQUENCE [LARGE SCALE GENOMIC DNA]</scope>
    <source>
        <strain evidence="1 2">MRM 8.19</strain>
    </source>
</reference>
<gene>
    <name evidence="1" type="ORF">DF200_06955</name>
</gene>
<dbReference type="RefSeq" id="WP_109137559.1">
    <property type="nucleotide sequence ID" value="NZ_QFFN01000018.1"/>
</dbReference>
<evidence type="ECO:0000313" key="2">
    <source>
        <dbReference type="Proteomes" id="UP000245753"/>
    </source>
</evidence>
<proteinExistence type="predicted"/>
<dbReference type="Proteomes" id="UP000245753">
    <property type="component" value="Unassembled WGS sequence"/>
</dbReference>
<evidence type="ECO:0000313" key="1">
    <source>
        <dbReference type="EMBL" id="PWG59533.1"/>
    </source>
</evidence>
<sequence length="75" mass="8161">MVSPRQTAGNAQAAIIAHLEDWTMSASVRRIELYRSYDDAVQLEGNVQHMHILKIPTGPPPATTILASSYRSGIG</sequence>
<protein>
    <submittedName>
        <fullName evidence="1">Uncharacterized protein</fullName>
    </submittedName>
</protein>
<accession>A0A2U2MRR6</accession>
<dbReference type="AlphaFoldDB" id="A0A2U2MRR6"/>